<evidence type="ECO:0000256" key="1">
    <source>
        <dbReference type="SAM" id="MobiDB-lite"/>
    </source>
</evidence>
<sequence>MNEMQVEAQTGHPSVKAEAVNGHGHTNNYDDPSSKIWSVYVGEADAHDKTLVESWKADMDGILIFSGLFSASVTAFIVESYKTLMSSTSDSSHTVMLLAQISRQLAAISNGSLADAQPPLPTFKPTPSARRVNAFWFLSLCFGLACALAAILVQQWARIYLQAIDHRPAPHKKARIRAFLFQGIESFGMKTVVEGIPTLMHIAVFLFLAGLVDFLFAIDRLVAHTTLAIVTTCAALYLFITFLPILRWHCPYRTPLSAICWRILQFLGILQYIDVLGSRQNIEGSMEQGRELLATEESSGRDQRDREALLWTMEALTDNIELEPFVEGIPAFLSDGSYQVASLMRELMFNQDVALMDRIVKLLLTCKEPGALTEDRRLTRAVACLNAIASLAQIVNIMACSTSSVFDEGLARTLMAFAKDKTTQACASSTVRAVAATIQYDIVDAVARTSMHSCNVTKRSLSELTLVWALQPEVHNISGRLKEVSTADLERALHILHTLESLDSIFEQLPDLMCQHSNSSLMVTLLWTCYYHYLPKLLLACQTSGSYQETLRQRRMVLYMKAACNAHKICHSTTVSIIPTLRQDSNSDIATYAICAAARLACYLQSGILNSVRVSSCRLPASLPQRALVVYSQSEYYRMLDLLDVLYALEDDTEKVELRRVLRLGVDTESSYEDAIKLGLQQVDLLSQDDVHHLERPALRNLEDGGKDHCACGHCDSTAESSRFALASRIAIHRGHIVVLIGFLQSIATSSLPSLAGLNFVFETLNFLTENLAARLASHHIQAVLAEMVGKCTRMYRMLITDESLLKFSDKEVTRRIRSIVDALFGVLSTIGDPDVISYTKTIITEYLAHDPACGGAEQSLRKLNNTDPTTAVD</sequence>
<keyword evidence="2" id="KW-0812">Transmembrane</keyword>
<evidence type="ECO:0000259" key="3">
    <source>
        <dbReference type="Pfam" id="PF20153"/>
    </source>
</evidence>
<dbReference type="InterPro" id="IPR045338">
    <property type="entry name" value="DUF6535"/>
</dbReference>
<dbReference type="EMBL" id="KN833002">
    <property type="protein sequence ID" value="KIM80820.1"/>
    <property type="molecule type" value="Genomic_DNA"/>
</dbReference>
<evidence type="ECO:0000313" key="4">
    <source>
        <dbReference type="EMBL" id="KIM80820.1"/>
    </source>
</evidence>
<feature type="domain" description="DUF6535" evidence="3">
    <location>
        <begin position="37"/>
        <end position="216"/>
    </location>
</feature>
<name>A0A0C3F822_PILCF</name>
<dbReference type="AlphaFoldDB" id="A0A0C3F822"/>
<dbReference type="HOGENOM" id="CLU_328754_0_0_1"/>
<organism evidence="4 5">
    <name type="scientific">Piloderma croceum (strain F 1598)</name>
    <dbReference type="NCBI Taxonomy" id="765440"/>
    <lineage>
        <taxon>Eukaryota</taxon>
        <taxon>Fungi</taxon>
        <taxon>Dikarya</taxon>
        <taxon>Basidiomycota</taxon>
        <taxon>Agaricomycotina</taxon>
        <taxon>Agaricomycetes</taxon>
        <taxon>Agaricomycetidae</taxon>
        <taxon>Atheliales</taxon>
        <taxon>Atheliaceae</taxon>
        <taxon>Piloderma</taxon>
    </lineage>
</organism>
<keyword evidence="2" id="KW-0472">Membrane</keyword>
<proteinExistence type="predicted"/>
<dbReference type="InParanoid" id="A0A0C3F822"/>
<keyword evidence="5" id="KW-1185">Reference proteome</keyword>
<accession>A0A0C3F822</accession>
<dbReference type="OrthoDB" id="2995154at2759"/>
<evidence type="ECO:0000313" key="5">
    <source>
        <dbReference type="Proteomes" id="UP000054166"/>
    </source>
</evidence>
<dbReference type="STRING" id="765440.A0A0C3F822"/>
<feature type="region of interest" description="Disordered" evidence="1">
    <location>
        <begin position="1"/>
        <end position="27"/>
    </location>
</feature>
<evidence type="ECO:0000256" key="2">
    <source>
        <dbReference type="SAM" id="Phobius"/>
    </source>
</evidence>
<dbReference type="Proteomes" id="UP000054166">
    <property type="component" value="Unassembled WGS sequence"/>
</dbReference>
<keyword evidence="2" id="KW-1133">Transmembrane helix</keyword>
<gene>
    <name evidence="4" type="ORF">PILCRDRAFT_822099</name>
</gene>
<feature type="transmembrane region" description="Helical" evidence="2">
    <location>
        <begin position="134"/>
        <end position="153"/>
    </location>
</feature>
<protein>
    <recommendedName>
        <fullName evidence="3">DUF6535 domain-containing protein</fullName>
    </recommendedName>
</protein>
<feature type="transmembrane region" description="Helical" evidence="2">
    <location>
        <begin position="225"/>
        <end position="246"/>
    </location>
</feature>
<reference evidence="5" key="2">
    <citation type="submission" date="2015-01" db="EMBL/GenBank/DDBJ databases">
        <title>Evolutionary Origins and Diversification of the Mycorrhizal Mutualists.</title>
        <authorList>
            <consortium name="DOE Joint Genome Institute"/>
            <consortium name="Mycorrhizal Genomics Consortium"/>
            <person name="Kohler A."/>
            <person name="Kuo A."/>
            <person name="Nagy L.G."/>
            <person name="Floudas D."/>
            <person name="Copeland A."/>
            <person name="Barry K.W."/>
            <person name="Cichocki N."/>
            <person name="Veneault-Fourrey C."/>
            <person name="LaButti K."/>
            <person name="Lindquist E.A."/>
            <person name="Lipzen A."/>
            <person name="Lundell T."/>
            <person name="Morin E."/>
            <person name="Murat C."/>
            <person name="Riley R."/>
            <person name="Ohm R."/>
            <person name="Sun H."/>
            <person name="Tunlid A."/>
            <person name="Henrissat B."/>
            <person name="Grigoriev I.V."/>
            <person name="Hibbett D.S."/>
            <person name="Martin F."/>
        </authorList>
    </citation>
    <scope>NUCLEOTIDE SEQUENCE [LARGE SCALE GENOMIC DNA]</scope>
    <source>
        <strain evidence="5">F 1598</strain>
    </source>
</reference>
<reference evidence="4 5" key="1">
    <citation type="submission" date="2014-04" db="EMBL/GenBank/DDBJ databases">
        <authorList>
            <consortium name="DOE Joint Genome Institute"/>
            <person name="Kuo A."/>
            <person name="Tarkka M."/>
            <person name="Buscot F."/>
            <person name="Kohler A."/>
            <person name="Nagy L.G."/>
            <person name="Floudas D."/>
            <person name="Copeland A."/>
            <person name="Barry K.W."/>
            <person name="Cichocki N."/>
            <person name="Veneault-Fourrey C."/>
            <person name="LaButti K."/>
            <person name="Lindquist E.A."/>
            <person name="Lipzen A."/>
            <person name="Lundell T."/>
            <person name="Morin E."/>
            <person name="Murat C."/>
            <person name="Sun H."/>
            <person name="Tunlid A."/>
            <person name="Henrissat B."/>
            <person name="Grigoriev I.V."/>
            <person name="Hibbett D.S."/>
            <person name="Martin F."/>
            <person name="Nordberg H.P."/>
            <person name="Cantor M.N."/>
            <person name="Hua S.X."/>
        </authorList>
    </citation>
    <scope>NUCLEOTIDE SEQUENCE [LARGE SCALE GENOMIC DNA]</scope>
    <source>
        <strain evidence="4 5">F 1598</strain>
    </source>
</reference>
<dbReference type="Pfam" id="PF20153">
    <property type="entry name" value="DUF6535"/>
    <property type="match status" value="1"/>
</dbReference>
<feature type="transmembrane region" description="Helical" evidence="2">
    <location>
        <begin position="199"/>
        <end position="218"/>
    </location>
</feature>